<feature type="transmembrane region" description="Helical" evidence="1">
    <location>
        <begin position="21"/>
        <end position="41"/>
    </location>
</feature>
<gene>
    <name evidence="2" type="ORF">SVIM_LOCUS139752</name>
</gene>
<name>A0A6N2KZ41_SALVM</name>
<dbReference type="EMBL" id="CAADRP010000779">
    <property type="protein sequence ID" value="VFU32184.1"/>
    <property type="molecule type" value="Genomic_DNA"/>
</dbReference>
<evidence type="ECO:0000256" key="1">
    <source>
        <dbReference type="SAM" id="Phobius"/>
    </source>
</evidence>
<keyword evidence="1" id="KW-1133">Transmembrane helix</keyword>
<dbReference type="AlphaFoldDB" id="A0A6N2KZ41"/>
<evidence type="ECO:0000313" key="2">
    <source>
        <dbReference type="EMBL" id="VFU32184.1"/>
    </source>
</evidence>
<keyword evidence="1" id="KW-0812">Transmembrane</keyword>
<sequence>MRLSRRQRRDCLRRMYSRFTSLYFKFVSVLSIFVGSSYTFFRRRKSSVNETSFFLLFFFPHRRSIVRSTPFPFFTPRAYLKRSR</sequence>
<protein>
    <submittedName>
        <fullName evidence="2">Uncharacterized protein</fullName>
    </submittedName>
</protein>
<keyword evidence="1" id="KW-0472">Membrane</keyword>
<organism evidence="2">
    <name type="scientific">Salix viminalis</name>
    <name type="common">Common osier</name>
    <name type="synonym">Basket willow</name>
    <dbReference type="NCBI Taxonomy" id="40686"/>
    <lineage>
        <taxon>Eukaryota</taxon>
        <taxon>Viridiplantae</taxon>
        <taxon>Streptophyta</taxon>
        <taxon>Embryophyta</taxon>
        <taxon>Tracheophyta</taxon>
        <taxon>Spermatophyta</taxon>
        <taxon>Magnoliopsida</taxon>
        <taxon>eudicotyledons</taxon>
        <taxon>Gunneridae</taxon>
        <taxon>Pentapetalae</taxon>
        <taxon>rosids</taxon>
        <taxon>fabids</taxon>
        <taxon>Malpighiales</taxon>
        <taxon>Salicaceae</taxon>
        <taxon>Saliceae</taxon>
        <taxon>Salix</taxon>
    </lineage>
</organism>
<reference evidence="2" key="1">
    <citation type="submission" date="2019-03" db="EMBL/GenBank/DDBJ databases">
        <authorList>
            <person name="Mank J."/>
            <person name="Almeida P."/>
        </authorList>
    </citation>
    <scope>NUCLEOTIDE SEQUENCE</scope>
    <source>
        <strain evidence="2">78183</strain>
    </source>
</reference>
<accession>A0A6N2KZ41</accession>
<proteinExistence type="predicted"/>